<feature type="transmembrane region" description="Helical" evidence="1">
    <location>
        <begin position="12"/>
        <end position="34"/>
    </location>
</feature>
<gene>
    <name evidence="2" type="ORF">G5C33_17155</name>
</gene>
<organism evidence="2 3">
    <name type="scientific">Stakelama tenebrarum</name>
    <dbReference type="NCBI Taxonomy" id="2711215"/>
    <lineage>
        <taxon>Bacteria</taxon>
        <taxon>Pseudomonadati</taxon>
        <taxon>Pseudomonadota</taxon>
        <taxon>Alphaproteobacteria</taxon>
        <taxon>Sphingomonadales</taxon>
        <taxon>Sphingomonadaceae</taxon>
        <taxon>Stakelama</taxon>
    </lineage>
</organism>
<dbReference type="RefSeq" id="WP_165325333.1">
    <property type="nucleotide sequence ID" value="NZ_CP049109.1"/>
</dbReference>
<accession>A0A6G6Y063</accession>
<protein>
    <submittedName>
        <fullName evidence="2">Uncharacterized protein</fullName>
    </submittedName>
</protein>
<keyword evidence="1" id="KW-0472">Membrane</keyword>
<name>A0A6G6Y063_9SPHN</name>
<dbReference type="AlphaFoldDB" id="A0A6G6Y063"/>
<proteinExistence type="predicted"/>
<keyword evidence="3" id="KW-1185">Reference proteome</keyword>
<dbReference type="KEGG" id="spzr:G5C33_17155"/>
<evidence type="ECO:0000313" key="2">
    <source>
        <dbReference type="EMBL" id="QIG78334.1"/>
    </source>
</evidence>
<dbReference type="EMBL" id="CP049109">
    <property type="protein sequence ID" value="QIG78334.1"/>
    <property type="molecule type" value="Genomic_DNA"/>
</dbReference>
<keyword evidence="1" id="KW-1133">Transmembrane helix</keyword>
<evidence type="ECO:0000313" key="3">
    <source>
        <dbReference type="Proteomes" id="UP000501568"/>
    </source>
</evidence>
<reference evidence="2 3" key="1">
    <citation type="submission" date="2020-02" db="EMBL/GenBank/DDBJ databases">
        <authorList>
            <person name="Zheng R.K."/>
            <person name="Sun C.M."/>
        </authorList>
    </citation>
    <scope>NUCLEOTIDE SEQUENCE [LARGE SCALE GENOMIC DNA]</scope>
    <source>
        <strain evidence="3">zrk23</strain>
    </source>
</reference>
<keyword evidence="1" id="KW-0812">Transmembrane</keyword>
<dbReference type="Proteomes" id="UP000501568">
    <property type="component" value="Chromosome"/>
</dbReference>
<sequence>MRAFWSTRGSRLGRLGGWTIQLALLAGVGLIAIAPPSRGVMLLVPVGAGQGTSARVAAAAGARILGAGPVHGSLYVLGTRNLIIPNAAASGTMVFGGRYVGCSGIEAGFEQVPV</sequence>
<evidence type="ECO:0000256" key="1">
    <source>
        <dbReference type="SAM" id="Phobius"/>
    </source>
</evidence>